<dbReference type="Gene3D" id="3.20.20.80">
    <property type="entry name" value="Glycosidases"/>
    <property type="match status" value="1"/>
</dbReference>
<dbReference type="EC" id="2.4.1.25" evidence="3 10"/>
<dbReference type="RefSeq" id="WP_076701927.1">
    <property type="nucleotide sequence ID" value="NZ_MRDE01000016.1"/>
</dbReference>
<dbReference type="STRING" id="554083.BKD30_03335"/>
<keyword evidence="5 10" id="KW-0328">Glycosyltransferase</keyword>
<comment type="caution">
    <text evidence="12">The sequence shown here is derived from an EMBL/GenBank/DDBJ whole genome shotgun (WGS) entry which is preliminary data.</text>
</comment>
<dbReference type="SUPFAM" id="SSF51445">
    <property type="entry name" value="(Trans)glycosidases"/>
    <property type="match status" value="1"/>
</dbReference>
<accession>A0A1R1LJH3</accession>
<keyword evidence="6 10" id="KW-0808">Transferase</keyword>
<comment type="similarity">
    <text evidence="2 10">Belongs to the disproportionating enzyme family.</text>
</comment>
<organism evidence="12 13">
    <name type="scientific">Tersicoccus phoenicis</name>
    <dbReference type="NCBI Taxonomy" id="554083"/>
    <lineage>
        <taxon>Bacteria</taxon>
        <taxon>Bacillati</taxon>
        <taxon>Actinomycetota</taxon>
        <taxon>Actinomycetes</taxon>
        <taxon>Micrococcales</taxon>
        <taxon>Micrococcaceae</taxon>
        <taxon>Tersicoccus</taxon>
    </lineage>
</organism>
<dbReference type="GO" id="GO:0004134">
    <property type="term" value="F:4-alpha-glucanotransferase activity"/>
    <property type="evidence" value="ECO:0007669"/>
    <property type="project" value="UniProtKB-EC"/>
</dbReference>
<evidence type="ECO:0000256" key="6">
    <source>
        <dbReference type="ARBA" id="ARBA00022679"/>
    </source>
</evidence>
<dbReference type="InterPro" id="IPR048458">
    <property type="entry name" value="MalQ_N"/>
</dbReference>
<keyword evidence="13" id="KW-1185">Reference proteome</keyword>
<evidence type="ECO:0000256" key="3">
    <source>
        <dbReference type="ARBA" id="ARBA00012560"/>
    </source>
</evidence>
<gene>
    <name evidence="12" type="ORF">BKD30_03335</name>
</gene>
<name>A0A1R1LJH3_9MICC</name>
<dbReference type="PANTHER" id="PTHR32438">
    <property type="entry name" value="4-ALPHA-GLUCANOTRANSFERASE DPE1, CHLOROPLASTIC/AMYLOPLASTIC"/>
    <property type="match status" value="1"/>
</dbReference>
<keyword evidence="7 10" id="KW-0119">Carbohydrate metabolism</keyword>
<evidence type="ECO:0000313" key="13">
    <source>
        <dbReference type="Proteomes" id="UP000187085"/>
    </source>
</evidence>
<dbReference type="Pfam" id="PF21226">
    <property type="entry name" value="MalQ_N"/>
    <property type="match status" value="1"/>
</dbReference>
<evidence type="ECO:0000256" key="5">
    <source>
        <dbReference type="ARBA" id="ARBA00022676"/>
    </source>
</evidence>
<dbReference type="OrthoDB" id="9811841at2"/>
<feature type="domain" description="MalQ N-terminal beta-sandwich" evidence="11">
    <location>
        <begin position="79"/>
        <end position="169"/>
    </location>
</feature>
<proteinExistence type="inferred from homology"/>
<evidence type="ECO:0000256" key="4">
    <source>
        <dbReference type="ARBA" id="ARBA00020295"/>
    </source>
</evidence>
<dbReference type="Pfam" id="PF02446">
    <property type="entry name" value="Glyco_hydro_77"/>
    <property type="match status" value="1"/>
</dbReference>
<evidence type="ECO:0000256" key="8">
    <source>
        <dbReference type="ARBA" id="ARBA00031423"/>
    </source>
</evidence>
<comment type="catalytic activity">
    <reaction evidence="1 10">
        <text>Transfers a segment of a (1-&gt;4)-alpha-D-glucan to a new position in an acceptor, which may be glucose or a (1-&gt;4)-alpha-D-glucan.</text>
        <dbReference type="EC" id="2.4.1.25"/>
    </reaction>
</comment>
<protein>
    <recommendedName>
        <fullName evidence="4 10">4-alpha-glucanotransferase</fullName>
        <ecNumber evidence="3 10">2.4.1.25</ecNumber>
    </recommendedName>
    <alternativeName>
        <fullName evidence="8 10">Amylomaltase</fullName>
    </alternativeName>
    <alternativeName>
        <fullName evidence="9 10">Disproportionating enzyme</fullName>
    </alternativeName>
</protein>
<dbReference type="GO" id="GO:0005975">
    <property type="term" value="P:carbohydrate metabolic process"/>
    <property type="evidence" value="ECO:0007669"/>
    <property type="project" value="InterPro"/>
</dbReference>
<dbReference type="NCBIfam" id="TIGR00217">
    <property type="entry name" value="malQ"/>
    <property type="match status" value="1"/>
</dbReference>
<evidence type="ECO:0000313" key="12">
    <source>
        <dbReference type="EMBL" id="OMH27688.1"/>
    </source>
</evidence>
<evidence type="ECO:0000256" key="2">
    <source>
        <dbReference type="ARBA" id="ARBA00005684"/>
    </source>
</evidence>
<dbReference type="PANTHER" id="PTHR32438:SF5">
    <property type="entry name" value="4-ALPHA-GLUCANOTRANSFERASE DPE1, CHLOROPLASTIC_AMYLOPLASTIC"/>
    <property type="match status" value="1"/>
</dbReference>
<sequence length="714" mass="78444">MSATPEHPATTDLSLDRLQALARAWRVDTTVTGFDGVTRDIPATTLVAVLAALGVTVDTDAEVDAALIDRELAPWRRLLPPVLVVTEGEERTFPVHLPHGEDVAVWVETEDGRNVPVPQRDEWADPREVDGQLTGRATFAVPAGLPLGWHTVGAKSGARLASCRLIVTPRRLATADVVGATRQWGLMTQLYSVRSRRSWGVGDLADLADLTAISGQEGAGWLLINPLHAAEPAPPVEPSPYLPTSRRFFHPLYIRVENVPEFAYLPAEDRTRVAELAARCSAQNTSVEAIDRDPVYAAKLEALRLVHAVEPSPWRQAAFTAFVRREGAGLRDFALWCALRERHDPDAGEWVNPDLTDDEISRYRGELADEIDFFCWLQFVCDEQLAAAQRVAADAGMGVGILHDLAVGVHRQGSDAWTLRDVLAPGVTVGAPADMYSALGQNWNQPPWHPERLAEAGYVPFRDMLRTILRHAGGIRVDHILGLFRLWWVPDGTVAADGTYVGYDHEALIGVLALEAQRAGAVVIGEDLGLFEPWVREYLADRGILGTSILWFEFDEQHDPLPVEQYRRLCLASVNTHDLPPTAGYLSGEHIRLRERLGMLDAPLEEELAADRREQRAFLALAAERGLLPERADEERTIAALYELLAASPACLLGVSLVDAVGEKRVQNQPGTTDEYPNWRVPLADADGNAVLVEDLAASRRARALFAAVAHALR</sequence>
<dbReference type="AlphaFoldDB" id="A0A1R1LJH3"/>
<evidence type="ECO:0000256" key="7">
    <source>
        <dbReference type="ARBA" id="ARBA00023277"/>
    </source>
</evidence>
<reference evidence="12 13" key="1">
    <citation type="submission" date="2016-12" db="EMBL/GenBank/DDBJ databases">
        <title>Draft genome of Tersicoccus phoenicis 1P05MA.</title>
        <authorList>
            <person name="Nakajima Y."/>
            <person name="Yoshizawa S."/>
            <person name="Nakamura K."/>
            <person name="Ogura Y."/>
            <person name="Hayashi T."/>
            <person name="Kogure K."/>
        </authorList>
    </citation>
    <scope>NUCLEOTIDE SEQUENCE [LARGE SCALE GENOMIC DNA]</scope>
    <source>
        <strain evidence="12 13">1p05MA</strain>
    </source>
</reference>
<evidence type="ECO:0000259" key="11">
    <source>
        <dbReference type="Pfam" id="PF21226"/>
    </source>
</evidence>
<dbReference type="InterPro" id="IPR003385">
    <property type="entry name" value="Glyco_hydro_77"/>
</dbReference>
<evidence type="ECO:0000256" key="1">
    <source>
        <dbReference type="ARBA" id="ARBA00000439"/>
    </source>
</evidence>
<dbReference type="EMBL" id="MRDE01000016">
    <property type="protein sequence ID" value="OMH27688.1"/>
    <property type="molecule type" value="Genomic_DNA"/>
</dbReference>
<dbReference type="InterPro" id="IPR017853">
    <property type="entry name" value="GH"/>
</dbReference>
<dbReference type="Proteomes" id="UP000187085">
    <property type="component" value="Unassembled WGS sequence"/>
</dbReference>
<evidence type="ECO:0000256" key="9">
    <source>
        <dbReference type="ARBA" id="ARBA00031501"/>
    </source>
</evidence>
<evidence type="ECO:0000256" key="10">
    <source>
        <dbReference type="RuleBase" id="RU361207"/>
    </source>
</evidence>